<dbReference type="Gene3D" id="3.10.100.10">
    <property type="entry name" value="Mannose-Binding Protein A, subunit A"/>
    <property type="match status" value="2"/>
</dbReference>
<name>A0A8S1F4M3_9PELO</name>
<dbReference type="InterPro" id="IPR016187">
    <property type="entry name" value="CTDL_fold"/>
</dbReference>
<evidence type="ECO:0000313" key="3">
    <source>
        <dbReference type="Proteomes" id="UP000494206"/>
    </source>
</evidence>
<dbReference type="PANTHER" id="PTHR47753">
    <property type="entry name" value="C-TYPE LECTIN-RELATED"/>
    <property type="match status" value="1"/>
</dbReference>
<dbReference type="CDD" id="cd00037">
    <property type="entry name" value="CLECT"/>
    <property type="match status" value="1"/>
</dbReference>
<dbReference type="SMART" id="SM00034">
    <property type="entry name" value="CLECT"/>
    <property type="match status" value="1"/>
</dbReference>
<reference evidence="2 3" key="1">
    <citation type="submission" date="2020-04" db="EMBL/GenBank/DDBJ databases">
        <authorList>
            <person name="Laetsch R D."/>
            <person name="Stevens L."/>
            <person name="Kumar S."/>
            <person name="Blaxter L. M."/>
        </authorList>
    </citation>
    <scope>NUCLEOTIDE SEQUENCE [LARGE SCALE GENOMIC DNA]</scope>
</reference>
<comment type="caution">
    <text evidence="2">The sequence shown here is derived from an EMBL/GenBank/DDBJ whole genome shotgun (WGS) entry which is preliminary data.</text>
</comment>
<dbReference type="InterPro" id="IPR016186">
    <property type="entry name" value="C-type_lectin-like/link_sf"/>
</dbReference>
<proteinExistence type="predicted"/>
<keyword evidence="3" id="KW-1185">Reference proteome</keyword>
<accession>A0A8S1F4M3</accession>
<evidence type="ECO:0000313" key="2">
    <source>
        <dbReference type="EMBL" id="CAB3407778.1"/>
    </source>
</evidence>
<feature type="domain" description="C-type lectin" evidence="1">
    <location>
        <begin position="362"/>
        <end position="502"/>
    </location>
</feature>
<dbReference type="PANTHER" id="PTHR47753:SF4">
    <property type="entry name" value="C-TYPE LECTIN DOMAIN-CONTAINING PROTEIN"/>
    <property type="match status" value="1"/>
</dbReference>
<dbReference type="EMBL" id="CADEPM010000006">
    <property type="protein sequence ID" value="CAB3407778.1"/>
    <property type="molecule type" value="Genomic_DNA"/>
</dbReference>
<protein>
    <recommendedName>
        <fullName evidence="1">C-type lectin domain-containing protein</fullName>
    </recommendedName>
</protein>
<dbReference type="SUPFAM" id="SSF56436">
    <property type="entry name" value="C-type lectin-like"/>
    <property type="match status" value="2"/>
</dbReference>
<sequence>MVHSSKSDEFLQKANENQPDICNDANVQAHAKDDKEALKLCKKKLPYRVVKASKASDVLIKCTIQAEKKCLEGWYQIRDKCYQITAKNVAYSYEEANKLCKSVNGEIAKLTYSQLVNHFNLIFGSLSHIWVYIETDITKRRKGFENQILYGFAIGKYLPYGTTVLEDVKSVAQVICEYNPAETVPSLQAKLSRIAQFYYEGSVFDKKLVVQSVNKYMYNPSDNMAKLEKKCKSILNAFFVGAGHGSFYQHIREITEKVTSPLTDHTKIILSTMRMNRNEKKFCYLVSGKEECMTVGDPELLNNVVFDPNTPSQLCSIANRQNGKILGVDFVDKSRMMCFEFMGLRAPMYCQSSVISLKYAECPKGFHRFEEGERVICHLVVRQTVAQREVEALCDKHNAKPTAIHTVNEMKFIMDLMPGDFTHAFIGGRRDYHCTSCIKAHTFIWEHGLAPNSKLNFISYHWCPQEPNDLDEQENSLEFIKHGEGCFNDLAVYRERQGYICGLIPKVIS</sequence>
<gene>
    <name evidence="2" type="ORF">CBOVIS_LOCUS9651</name>
</gene>
<dbReference type="InterPro" id="IPR001304">
    <property type="entry name" value="C-type_lectin-like"/>
</dbReference>
<dbReference type="AlphaFoldDB" id="A0A8S1F4M3"/>
<dbReference type="OrthoDB" id="441660at2759"/>
<organism evidence="2 3">
    <name type="scientific">Caenorhabditis bovis</name>
    <dbReference type="NCBI Taxonomy" id="2654633"/>
    <lineage>
        <taxon>Eukaryota</taxon>
        <taxon>Metazoa</taxon>
        <taxon>Ecdysozoa</taxon>
        <taxon>Nematoda</taxon>
        <taxon>Chromadorea</taxon>
        <taxon>Rhabditida</taxon>
        <taxon>Rhabditina</taxon>
        <taxon>Rhabditomorpha</taxon>
        <taxon>Rhabditoidea</taxon>
        <taxon>Rhabditidae</taxon>
        <taxon>Peloderinae</taxon>
        <taxon>Caenorhabditis</taxon>
    </lineage>
</organism>
<dbReference type="Proteomes" id="UP000494206">
    <property type="component" value="Unassembled WGS sequence"/>
</dbReference>
<evidence type="ECO:0000259" key="1">
    <source>
        <dbReference type="SMART" id="SM00034"/>
    </source>
</evidence>